<proteinExistence type="predicted"/>
<dbReference type="Proteomes" id="UP001383192">
    <property type="component" value="Unassembled WGS sequence"/>
</dbReference>
<protein>
    <submittedName>
        <fullName evidence="1">Uncharacterized protein</fullName>
    </submittedName>
</protein>
<name>A0AAW0CMI6_9AGAR</name>
<keyword evidence="2" id="KW-1185">Reference proteome</keyword>
<dbReference type="EMBL" id="JAYKXP010000039">
    <property type="protein sequence ID" value="KAK7039264.1"/>
    <property type="molecule type" value="Genomic_DNA"/>
</dbReference>
<gene>
    <name evidence="1" type="ORF">VNI00_010169</name>
</gene>
<sequence>MPTQSKLSDLLFAPPDGRLKYQREDFQVVCRSTPLPFNELPCYLADQTFFDSIRPPWIWCGWRIGEKALFNLVETHYPKRVRISGGRTLITPTVFQLPKILFEELQIPDNAKHLIRIVDAANSEGQVDMALVIGNNYEGIIPPETGYIDRIKNMLFEGRDPEWYLGPNNWSWAPAKARQLVLKSIPDISEPRMVLIPASS</sequence>
<comment type="caution">
    <text evidence="1">The sequence shown here is derived from an EMBL/GenBank/DDBJ whole genome shotgun (WGS) entry which is preliminary data.</text>
</comment>
<evidence type="ECO:0000313" key="1">
    <source>
        <dbReference type="EMBL" id="KAK7039264.1"/>
    </source>
</evidence>
<accession>A0AAW0CMI6</accession>
<evidence type="ECO:0000313" key="2">
    <source>
        <dbReference type="Proteomes" id="UP001383192"/>
    </source>
</evidence>
<dbReference type="AlphaFoldDB" id="A0AAW0CMI6"/>
<reference evidence="1 2" key="1">
    <citation type="submission" date="2024-01" db="EMBL/GenBank/DDBJ databases">
        <title>A draft genome for a cacao thread blight-causing isolate of Paramarasmius palmivorus.</title>
        <authorList>
            <person name="Baruah I.K."/>
            <person name="Bukari Y."/>
            <person name="Amoako-Attah I."/>
            <person name="Meinhardt L.W."/>
            <person name="Bailey B.A."/>
            <person name="Cohen S.P."/>
        </authorList>
    </citation>
    <scope>NUCLEOTIDE SEQUENCE [LARGE SCALE GENOMIC DNA]</scope>
    <source>
        <strain evidence="1 2">GH-12</strain>
    </source>
</reference>
<organism evidence="1 2">
    <name type="scientific">Paramarasmius palmivorus</name>
    <dbReference type="NCBI Taxonomy" id="297713"/>
    <lineage>
        <taxon>Eukaryota</taxon>
        <taxon>Fungi</taxon>
        <taxon>Dikarya</taxon>
        <taxon>Basidiomycota</taxon>
        <taxon>Agaricomycotina</taxon>
        <taxon>Agaricomycetes</taxon>
        <taxon>Agaricomycetidae</taxon>
        <taxon>Agaricales</taxon>
        <taxon>Marasmiineae</taxon>
        <taxon>Marasmiaceae</taxon>
        <taxon>Paramarasmius</taxon>
    </lineage>
</organism>